<reference evidence="6 7" key="1">
    <citation type="journal article" date="2012" name="Proc. Natl. Acad. Sci. U.S.A.">
        <title>Comparative genomics of Ceriporiopsis subvermispora and Phanerochaete chrysosporium provide insight into selective ligninolysis.</title>
        <authorList>
            <person name="Fernandez-Fueyo E."/>
            <person name="Ruiz-Duenas F.J."/>
            <person name="Ferreira P."/>
            <person name="Floudas D."/>
            <person name="Hibbett D.S."/>
            <person name="Canessa P."/>
            <person name="Larrondo L.F."/>
            <person name="James T.Y."/>
            <person name="Seelenfreund D."/>
            <person name="Lobos S."/>
            <person name="Polanco R."/>
            <person name="Tello M."/>
            <person name="Honda Y."/>
            <person name="Watanabe T."/>
            <person name="Watanabe T."/>
            <person name="Ryu J.S."/>
            <person name="Kubicek C.P."/>
            <person name="Schmoll M."/>
            <person name="Gaskell J."/>
            <person name="Hammel K.E."/>
            <person name="St John F.J."/>
            <person name="Vanden Wymelenberg A."/>
            <person name="Sabat G."/>
            <person name="Splinter BonDurant S."/>
            <person name="Syed K."/>
            <person name="Yadav J.S."/>
            <person name="Doddapaneni H."/>
            <person name="Subramanian V."/>
            <person name="Lavin J.L."/>
            <person name="Oguiza J.A."/>
            <person name="Perez G."/>
            <person name="Pisabarro A.G."/>
            <person name="Ramirez L."/>
            <person name="Santoyo F."/>
            <person name="Master E."/>
            <person name="Coutinho P.M."/>
            <person name="Henrissat B."/>
            <person name="Lombard V."/>
            <person name="Magnuson J.K."/>
            <person name="Kuees U."/>
            <person name="Hori C."/>
            <person name="Igarashi K."/>
            <person name="Samejima M."/>
            <person name="Held B.W."/>
            <person name="Barry K.W."/>
            <person name="LaButti K.M."/>
            <person name="Lapidus A."/>
            <person name="Lindquist E.A."/>
            <person name="Lucas S.M."/>
            <person name="Riley R."/>
            <person name="Salamov A.A."/>
            <person name="Hoffmeister D."/>
            <person name="Schwenk D."/>
            <person name="Hadar Y."/>
            <person name="Yarden O."/>
            <person name="de Vries R.P."/>
            <person name="Wiebenga A."/>
            <person name="Stenlid J."/>
            <person name="Eastwood D."/>
            <person name="Grigoriev I.V."/>
            <person name="Berka R.M."/>
            <person name="Blanchette R.A."/>
            <person name="Kersten P."/>
            <person name="Martinez A.T."/>
            <person name="Vicuna R."/>
            <person name="Cullen D."/>
        </authorList>
    </citation>
    <scope>NUCLEOTIDE SEQUENCE [LARGE SCALE GENOMIC DNA]</scope>
    <source>
        <strain evidence="6 7">B</strain>
    </source>
</reference>
<dbReference type="InterPro" id="IPR001680">
    <property type="entry name" value="WD40_rpt"/>
</dbReference>
<feature type="coiled-coil region" evidence="4">
    <location>
        <begin position="68"/>
        <end position="102"/>
    </location>
</feature>
<feature type="repeat" description="WD" evidence="3">
    <location>
        <begin position="836"/>
        <end position="877"/>
    </location>
</feature>
<dbReference type="CDD" id="cd21037">
    <property type="entry name" value="MLKL_NTD"/>
    <property type="match status" value="1"/>
</dbReference>
<dbReference type="SUPFAM" id="SSF63829">
    <property type="entry name" value="Calcium-dependent phosphotriesterase"/>
    <property type="match status" value="1"/>
</dbReference>
<dbReference type="InterPro" id="IPR019775">
    <property type="entry name" value="WD40_repeat_CS"/>
</dbReference>
<protein>
    <recommendedName>
        <fullName evidence="5">NACHT domain-containing protein</fullName>
    </recommendedName>
</protein>
<dbReference type="PROSITE" id="PS00678">
    <property type="entry name" value="WD_REPEATS_1"/>
    <property type="match status" value="3"/>
</dbReference>
<dbReference type="STRING" id="914234.M2PAV3"/>
<dbReference type="InterPro" id="IPR015943">
    <property type="entry name" value="WD40/YVTN_repeat-like_dom_sf"/>
</dbReference>
<dbReference type="InterPro" id="IPR007111">
    <property type="entry name" value="NACHT_NTPase"/>
</dbReference>
<evidence type="ECO:0000256" key="1">
    <source>
        <dbReference type="ARBA" id="ARBA00022574"/>
    </source>
</evidence>
<dbReference type="HOGENOM" id="CLU_000288_6_3_1"/>
<feature type="repeat" description="WD" evidence="3">
    <location>
        <begin position="960"/>
        <end position="994"/>
    </location>
</feature>
<dbReference type="PROSITE" id="PS50837">
    <property type="entry name" value="NACHT"/>
    <property type="match status" value="1"/>
</dbReference>
<sequence>MSCFSSFILTKEQIDHDIDIALEGIDKALDLLMEASDYVPLPGANKVVPVIQSVVQMIKQTRANDETARNLVKSIAQLVDLLQKTREEVEAKIKEVDRLVGRKSDLDRSQISATMDDLYKDLDGVRDKADRIPRETFILKCLQSNKIASKLEGINGQITEALDKFKLKRDNITASLVEHMDSMIAEMYKMQQESKEDHDDDILLQLPHADAGYQAADHGDFLKGTRVQLLEELEAWATSPDSRPESRIFLLSGAAGMGKSTLAREVARRLEHAKHLGASFFFIRSTAGDLGSTRLVFPTIAYQLAALCPDFRPAILKAVKEYRKLPSAQLGVQLERLILEPLKDTTPGHGPVIIILDAVDECSDDLVQLFKLIKRLNDLHFPLRTLITGRPEFQVEHAVKRAGYTNLMKHFEMEHIPPEVVDADIKLFLTDRFQEKLYCGPELLEMRPNAIDALTQQAEQLFVYAQVVVEALTGQRRVEVALKHLDSFLGGKAAHGLSALDTLYLTVLDNAYTEEDMSDPDVRARVLSVIASIVVLQDQVTLDVLTPLFGLTADSAILTLKDLHSVIVYDEQNVQTGKIHPLHSTFREFIVDKERCKNANFWIDTRLYHGRLAVSCLNFLNDVLTRNICHLPDPTVHKEGVKDLASHVRQHIPLHVQYACKYWATHLTGAEFSEELSQLLQKFCTEKLLFWLEALSMMNRLDLAIHALSAMHTWYQTQANHDADILALLYDGYRLVLEYFVPINTSPEQIYISALHLMPSSRLFEQYAASASNHRSVKLVSPREDQWAPCLRVMEGHTGRVNSVAFSPDERWIVSGAGDNTVRIWDAVTGLPVKTLEGHIDEIHEVFFHPDGLHVFSCAHDETVKLWDPLSASPLMRDVSPGSGHVFSLAITHDGSKLVAGSYRRAVHIWNTEDAEVRSHPIANVFTETVAFSLDGTRVLGATRNIFIWDAETGAELMKLEGHTEHVRSAKFFPDESRIVSSSDDKTVRVWKIDCNPVECRVLNGHIGRVFSVDVSYDAKLVVSGSDDSTIRLWDVESGQNLAVYRHNSWVHCVRFSAKADRLVSGSSDNTVRVWDLAVRTTDEVHIGHSQWIACVRFSPNMKTVATSSKDGLINLWNTANGRIIRTLKGHKDGVQGVSFSSDGRYLASGGETDGLIIWEVESGDVVKNLRATTEEMECYFVLAFSPDGKWLAAASGILDPFVRFWDASNSEWTLEKQIRIDFKDAMIDICEEMQFSLDGRFLSIKTGFERFFYVWDVSTEVLQNTTEEQFKSEIDHHNYECEAGWIQSTDSSKRLCWIPESIRAGKGHAFATVDGLVCLGAGSGRFTILDMSGFSITV</sequence>
<name>M2PAV3_CERS8</name>
<feature type="repeat" description="WD" evidence="3">
    <location>
        <begin position="794"/>
        <end position="835"/>
    </location>
</feature>
<dbReference type="PANTHER" id="PTHR44129">
    <property type="entry name" value="WD REPEAT-CONTAINING PROTEIN POP1"/>
    <property type="match status" value="1"/>
</dbReference>
<dbReference type="Gene3D" id="3.40.50.300">
    <property type="entry name" value="P-loop containing nucleotide triphosphate hydrolases"/>
    <property type="match status" value="1"/>
</dbReference>
<keyword evidence="2" id="KW-0677">Repeat</keyword>
<feature type="repeat" description="WD" evidence="3">
    <location>
        <begin position="879"/>
        <end position="920"/>
    </location>
</feature>
<evidence type="ECO:0000313" key="6">
    <source>
        <dbReference type="EMBL" id="EMD32669.1"/>
    </source>
</evidence>
<gene>
    <name evidence="6" type="ORF">CERSUDRAFT_99405</name>
</gene>
<proteinExistence type="predicted"/>
<evidence type="ECO:0000259" key="5">
    <source>
        <dbReference type="PROSITE" id="PS50837"/>
    </source>
</evidence>
<dbReference type="Gene3D" id="2.130.10.10">
    <property type="entry name" value="YVTN repeat-like/Quinoprotein amine dehydrogenase"/>
    <property type="match status" value="3"/>
</dbReference>
<dbReference type="CDD" id="cd00200">
    <property type="entry name" value="WD40"/>
    <property type="match status" value="1"/>
</dbReference>
<keyword evidence="1 3" id="KW-0853">WD repeat</keyword>
<keyword evidence="4" id="KW-0175">Coiled coil</keyword>
<dbReference type="SUPFAM" id="SSF52540">
    <property type="entry name" value="P-loop containing nucleoside triphosphate hydrolases"/>
    <property type="match status" value="1"/>
</dbReference>
<dbReference type="SUPFAM" id="SSF50978">
    <property type="entry name" value="WD40 repeat-like"/>
    <property type="match status" value="2"/>
</dbReference>
<feature type="domain" description="NACHT" evidence="5">
    <location>
        <begin position="247"/>
        <end position="391"/>
    </location>
</feature>
<evidence type="ECO:0000256" key="2">
    <source>
        <dbReference type="ARBA" id="ARBA00022737"/>
    </source>
</evidence>
<dbReference type="OrthoDB" id="2804352at2759"/>
<dbReference type="InterPro" id="IPR036322">
    <property type="entry name" value="WD40_repeat_dom_sf"/>
</dbReference>
<feature type="repeat" description="WD" evidence="3">
    <location>
        <begin position="1003"/>
        <end position="1044"/>
    </location>
</feature>
<dbReference type="SMART" id="SM00320">
    <property type="entry name" value="WD40"/>
    <property type="match status" value="9"/>
</dbReference>
<dbReference type="InterPro" id="IPR036537">
    <property type="entry name" value="Adaptor_Cbl_N_dom_sf"/>
</dbReference>
<dbReference type="PRINTS" id="PR00320">
    <property type="entry name" value="GPROTEINBRPT"/>
</dbReference>
<dbReference type="InterPro" id="IPR059179">
    <property type="entry name" value="MLKL-like_MCAfunc"/>
</dbReference>
<dbReference type="PROSITE" id="PS50294">
    <property type="entry name" value="WD_REPEATS_REGION"/>
    <property type="match status" value="7"/>
</dbReference>
<dbReference type="InterPro" id="IPR020472">
    <property type="entry name" value="WD40_PAC1"/>
</dbReference>
<evidence type="ECO:0000256" key="3">
    <source>
        <dbReference type="PROSITE-ProRule" id="PRU00221"/>
    </source>
</evidence>
<feature type="repeat" description="WD" evidence="3">
    <location>
        <begin position="1086"/>
        <end position="1127"/>
    </location>
</feature>
<dbReference type="EMBL" id="KB445810">
    <property type="protein sequence ID" value="EMD32669.1"/>
    <property type="molecule type" value="Genomic_DNA"/>
</dbReference>
<dbReference type="InterPro" id="IPR050349">
    <property type="entry name" value="WD_LIS1/nudF_dynein_reg"/>
</dbReference>
<dbReference type="Proteomes" id="UP000016930">
    <property type="component" value="Unassembled WGS sequence"/>
</dbReference>
<evidence type="ECO:0000256" key="4">
    <source>
        <dbReference type="SAM" id="Coils"/>
    </source>
</evidence>
<dbReference type="InterPro" id="IPR056884">
    <property type="entry name" value="NPHP3-like_N"/>
</dbReference>
<dbReference type="GO" id="GO:0007166">
    <property type="term" value="P:cell surface receptor signaling pathway"/>
    <property type="evidence" value="ECO:0007669"/>
    <property type="project" value="InterPro"/>
</dbReference>
<evidence type="ECO:0000313" key="7">
    <source>
        <dbReference type="Proteomes" id="UP000016930"/>
    </source>
</evidence>
<organism evidence="6 7">
    <name type="scientific">Ceriporiopsis subvermispora (strain B)</name>
    <name type="common">White-rot fungus</name>
    <name type="synonym">Gelatoporia subvermispora</name>
    <dbReference type="NCBI Taxonomy" id="914234"/>
    <lineage>
        <taxon>Eukaryota</taxon>
        <taxon>Fungi</taxon>
        <taxon>Dikarya</taxon>
        <taxon>Basidiomycota</taxon>
        <taxon>Agaricomycotina</taxon>
        <taxon>Agaricomycetes</taxon>
        <taxon>Polyporales</taxon>
        <taxon>Gelatoporiaceae</taxon>
        <taxon>Gelatoporia</taxon>
    </lineage>
</organism>
<dbReference type="Gene3D" id="1.20.930.20">
    <property type="entry name" value="Adaptor protein Cbl, N-terminal domain"/>
    <property type="match status" value="1"/>
</dbReference>
<accession>M2PAV3</accession>
<feature type="repeat" description="WD" evidence="3">
    <location>
        <begin position="1044"/>
        <end position="1077"/>
    </location>
</feature>
<dbReference type="Pfam" id="PF00400">
    <property type="entry name" value="WD40"/>
    <property type="match status" value="9"/>
</dbReference>
<feature type="repeat" description="WD" evidence="3">
    <location>
        <begin position="1128"/>
        <end position="1169"/>
    </location>
</feature>
<dbReference type="PROSITE" id="PS50082">
    <property type="entry name" value="WD_REPEATS_2"/>
    <property type="match status" value="8"/>
</dbReference>
<keyword evidence="7" id="KW-1185">Reference proteome</keyword>
<dbReference type="Pfam" id="PF24883">
    <property type="entry name" value="NPHP3_N"/>
    <property type="match status" value="1"/>
</dbReference>
<dbReference type="InterPro" id="IPR027417">
    <property type="entry name" value="P-loop_NTPase"/>
</dbReference>